<evidence type="ECO:0000256" key="13">
    <source>
        <dbReference type="SAM" id="Phobius"/>
    </source>
</evidence>
<comment type="subcellular location">
    <subcellularLocation>
        <location evidence="1 12">Mitochondrion membrane</location>
        <topology evidence="1 12">Single-pass membrane protein</topology>
    </subcellularLocation>
</comment>
<comment type="subunit">
    <text evidence="3">F-type ATPases have 2 components, CF(1) - the catalytic core - and CF(0) - the membrane proton channel.</text>
</comment>
<evidence type="ECO:0000256" key="11">
    <source>
        <dbReference type="ARBA" id="ARBA00023136"/>
    </source>
</evidence>
<evidence type="ECO:0000256" key="10">
    <source>
        <dbReference type="ARBA" id="ARBA00023128"/>
    </source>
</evidence>
<dbReference type="GO" id="GO:0015986">
    <property type="term" value="P:proton motive force-driven ATP synthesis"/>
    <property type="evidence" value="ECO:0007669"/>
    <property type="project" value="InterPro"/>
</dbReference>
<protein>
    <recommendedName>
        <fullName evidence="12">ATP synthase complex subunit 8</fullName>
    </recommendedName>
</protein>
<evidence type="ECO:0000256" key="4">
    <source>
        <dbReference type="ARBA" id="ARBA00022448"/>
    </source>
</evidence>
<dbReference type="RefSeq" id="YP_011010514.1">
    <property type="nucleotide sequence ID" value="NC_085399.1"/>
</dbReference>
<dbReference type="GO" id="GO:0015078">
    <property type="term" value="F:proton transmembrane transporter activity"/>
    <property type="evidence" value="ECO:0007669"/>
    <property type="project" value="InterPro"/>
</dbReference>
<geneLocation type="mitochondrion" evidence="14"/>
<keyword evidence="11 13" id="KW-0472">Membrane</keyword>
<keyword evidence="7 12" id="KW-0375">Hydrogen ion transport</keyword>
<evidence type="ECO:0000256" key="9">
    <source>
        <dbReference type="ARBA" id="ARBA00023065"/>
    </source>
</evidence>
<dbReference type="EMBL" id="OR804149">
    <property type="protein sequence ID" value="WPW47155.1"/>
    <property type="molecule type" value="Genomic_DNA"/>
</dbReference>
<evidence type="ECO:0000313" key="14">
    <source>
        <dbReference type="EMBL" id="WPW47142.1"/>
    </source>
</evidence>
<reference evidence="14" key="1">
    <citation type="journal article" date="2024" name="Insect Syst Divers">
        <title>Skimming the skaters: genome skimming improves phylogenetic resolution of Halobatinae (Hemiptera: Gerridae).</title>
        <authorList>
            <person name="Chang J.J.M."/>
            <person name="Raupach M.J."/>
            <person name="Cheng L."/>
            <person name="Damgaard J."/>
            <person name="Hongjamrassilp W."/>
            <person name="Ip Y.C.A."/>
            <person name="Ng M.H.-C."/>
            <person name="Chan W.W.R."/>
            <person name="Kunning I."/>
            <person name="Liang B.J.Y."/>
            <person name="Maggioni D."/>
            <person name="Mana R.R."/>
            <person name="Mishra H."/>
            <person name="Mowe M.A.D."/>
            <person name="Wainwright B.J."/>
            <person name="Whitney J.L."/>
            <person name="Wolfe K."/>
            <person name="Yeo D.C.J."/>
            <person name="Huang D."/>
        </authorList>
    </citation>
    <scope>NUCLEOTIDE SEQUENCE</scope>
</reference>
<accession>A0AB38Z6S4</accession>
<keyword evidence="10 12" id="KW-0496">Mitochondrion</keyword>
<evidence type="ECO:0000256" key="2">
    <source>
        <dbReference type="ARBA" id="ARBA00008892"/>
    </source>
</evidence>
<sequence>MPQMAPLYWMSLMILFIALITMVNTLMYFNKNYMTKNNLKEKQYNIMKWKW</sequence>
<dbReference type="AlphaFoldDB" id="A0AB38Z6S4"/>
<name>A0AB38Z6S4_9HEMI</name>
<evidence type="ECO:0000256" key="7">
    <source>
        <dbReference type="ARBA" id="ARBA00022781"/>
    </source>
</evidence>
<evidence type="ECO:0000256" key="6">
    <source>
        <dbReference type="ARBA" id="ARBA00022692"/>
    </source>
</evidence>
<keyword evidence="6 12" id="KW-0812">Transmembrane</keyword>
<evidence type="ECO:0000256" key="5">
    <source>
        <dbReference type="ARBA" id="ARBA00022547"/>
    </source>
</evidence>
<dbReference type="InterPro" id="IPR001421">
    <property type="entry name" value="ATP8_metazoa"/>
</dbReference>
<proteinExistence type="inferred from homology"/>
<evidence type="ECO:0000256" key="12">
    <source>
        <dbReference type="RuleBase" id="RU003661"/>
    </source>
</evidence>
<dbReference type="GeneID" id="87711831"/>
<gene>
    <name evidence="14" type="primary">ATP8</name>
</gene>
<keyword evidence="8 13" id="KW-1133">Transmembrane helix</keyword>
<keyword evidence="9 12" id="KW-0406">Ion transport</keyword>
<dbReference type="GO" id="GO:0045259">
    <property type="term" value="C:proton-transporting ATP synthase complex"/>
    <property type="evidence" value="ECO:0007669"/>
    <property type="project" value="UniProtKB-KW"/>
</dbReference>
<comment type="similarity">
    <text evidence="2 12">Belongs to the ATPase protein 8 family.</text>
</comment>
<keyword evidence="4 12" id="KW-0813">Transport</keyword>
<evidence type="ECO:0000256" key="1">
    <source>
        <dbReference type="ARBA" id="ARBA00004304"/>
    </source>
</evidence>
<feature type="transmembrane region" description="Helical" evidence="13">
    <location>
        <begin position="6"/>
        <end position="29"/>
    </location>
</feature>
<dbReference type="Pfam" id="PF00895">
    <property type="entry name" value="ATP-synt_8"/>
    <property type="match status" value="1"/>
</dbReference>
<dbReference type="EMBL" id="OR804148">
    <property type="protein sequence ID" value="WPW47142.1"/>
    <property type="molecule type" value="Genomic_DNA"/>
</dbReference>
<keyword evidence="5 12" id="KW-0138">CF(0)</keyword>
<organism evidence="14">
    <name type="scientific">Ventidius harrisoni</name>
    <dbReference type="NCBI Taxonomy" id="3095940"/>
    <lineage>
        <taxon>Eukaryota</taxon>
        <taxon>Metazoa</taxon>
        <taxon>Ecdysozoa</taxon>
        <taxon>Arthropoda</taxon>
        <taxon>Hexapoda</taxon>
        <taxon>Insecta</taxon>
        <taxon>Pterygota</taxon>
        <taxon>Neoptera</taxon>
        <taxon>Paraneoptera</taxon>
        <taxon>Hemiptera</taxon>
        <taxon>Heteroptera</taxon>
        <taxon>Gerromorpha</taxon>
        <taxon>Gerroidea</taxon>
        <taxon>Gerridae</taxon>
        <taxon>Halobatinae</taxon>
        <taxon>Ventidius</taxon>
    </lineage>
</organism>
<evidence type="ECO:0000256" key="8">
    <source>
        <dbReference type="ARBA" id="ARBA00022989"/>
    </source>
</evidence>
<evidence type="ECO:0000256" key="3">
    <source>
        <dbReference type="ARBA" id="ARBA00011291"/>
    </source>
</evidence>
<dbReference type="GO" id="GO:0031966">
    <property type="term" value="C:mitochondrial membrane"/>
    <property type="evidence" value="ECO:0007669"/>
    <property type="project" value="UniProtKB-SubCell"/>
</dbReference>
<dbReference type="CTD" id="4509"/>